<evidence type="ECO:0000256" key="1">
    <source>
        <dbReference type="ARBA" id="ARBA00005254"/>
    </source>
</evidence>
<dbReference type="InterPro" id="IPR001753">
    <property type="entry name" value="Enoyl-CoA_hydra/iso"/>
</dbReference>
<gene>
    <name evidence="2" type="ORF">LZC95_18345</name>
</gene>
<dbReference type="SUPFAM" id="SSF52096">
    <property type="entry name" value="ClpP/crotonase"/>
    <property type="match status" value="1"/>
</dbReference>
<dbReference type="RefSeq" id="WP_394849393.1">
    <property type="nucleotide sequence ID" value="NZ_CP089982.1"/>
</dbReference>
<evidence type="ECO:0000313" key="2">
    <source>
        <dbReference type="EMBL" id="WXA98778.1"/>
    </source>
</evidence>
<dbReference type="Gene3D" id="3.90.226.10">
    <property type="entry name" value="2-enoyl-CoA Hydratase, Chain A, domain 1"/>
    <property type="match status" value="1"/>
</dbReference>
<accession>A0ABZ2KJD8</accession>
<reference evidence="2 3" key="1">
    <citation type="submission" date="2021-12" db="EMBL/GenBank/DDBJ databases">
        <title>Discovery of the Pendulisporaceae a myxobacterial family with distinct sporulation behavior and unique specialized metabolism.</title>
        <authorList>
            <person name="Garcia R."/>
            <person name="Popoff A."/>
            <person name="Bader C.D."/>
            <person name="Loehr J."/>
            <person name="Walesch S."/>
            <person name="Walt C."/>
            <person name="Boldt J."/>
            <person name="Bunk B."/>
            <person name="Haeckl F.J.F.P.J."/>
            <person name="Gunesch A.P."/>
            <person name="Birkelbach J."/>
            <person name="Nuebel U."/>
            <person name="Pietschmann T."/>
            <person name="Bach T."/>
            <person name="Mueller R."/>
        </authorList>
    </citation>
    <scope>NUCLEOTIDE SEQUENCE [LARGE SCALE GENOMIC DNA]</scope>
    <source>
        <strain evidence="2 3">MSr12523</strain>
    </source>
</reference>
<dbReference type="Pfam" id="PF00378">
    <property type="entry name" value="ECH_1"/>
    <property type="match status" value="1"/>
</dbReference>
<protein>
    <submittedName>
        <fullName evidence="2">Enoyl-CoA hydratase/isomerase family protein</fullName>
    </submittedName>
</protein>
<name>A0ABZ2KJD8_9BACT</name>
<dbReference type="InterPro" id="IPR029045">
    <property type="entry name" value="ClpP/crotonase-like_dom_sf"/>
</dbReference>
<evidence type="ECO:0000313" key="3">
    <source>
        <dbReference type="Proteomes" id="UP001379533"/>
    </source>
</evidence>
<organism evidence="2 3">
    <name type="scientific">Pendulispora brunnea</name>
    <dbReference type="NCBI Taxonomy" id="2905690"/>
    <lineage>
        <taxon>Bacteria</taxon>
        <taxon>Pseudomonadati</taxon>
        <taxon>Myxococcota</taxon>
        <taxon>Myxococcia</taxon>
        <taxon>Myxococcales</taxon>
        <taxon>Sorangiineae</taxon>
        <taxon>Pendulisporaceae</taxon>
        <taxon>Pendulispora</taxon>
    </lineage>
</organism>
<dbReference type="CDD" id="cd06558">
    <property type="entry name" value="crotonase-like"/>
    <property type="match status" value="1"/>
</dbReference>
<sequence>MLKIERHGSTVLWTIARPESRNSVNRATLRLLSDAIDEAGRDETLRAAILTGEGDAFCSGGDLRELRGVTTREGADQLGQLGEDLCARMAGLPIPVIAAIPGVAFGGGAELALGCDLRIAEQRALFSFRQVRMAVTTAWGGAARLQAAVGSSGAARLLFTGQEIGAEEAGRIGLVDAVCDNGTSVAMAFAWARDIAQGARPAVAGMKALLHTARMNPAAFRDEERSRLVATWTSPEHTDAVEAYFERRPPKFSVP</sequence>
<dbReference type="PANTHER" id="PTHR43802:SF1">
    <property type="entry name" value="IP11341P-RELATED"/>
    <property type="match status" value="1"/>
</dbReference>
<dbReference type="EMBL" id="CP089982">
    <property type="protein sequence ID" value="WXA98778.1"/>
    <property type="molecule type" value="Genomic_DNA"/>
</dbReference>
<dbReference type="PANTHER" id="PTHR43802">
    <property type="entry name" value="ENOYL-COA HYDRATASE"/>
    <property type="match status" value="1"/>
</dbReference>
<keyword evidence="3" id="KW-1185">Reference proteome</keyword>
<comment type="similarity">
    <text evidence="1">Belongs to the enoyl-CoA hydratase/isomerase family.</text>
</comment>
<dbReference type="Proteomes" id="UP001379533">
    <property type="component" value="Chromosome"/>
</dbReference>
<proteinExistence type="inferred from homology"/>